<dbReference type="RefSeq" id="XP_064658879.1">
    <property type="nucleotide sequence ID" value="XM_064802754.1"/>
</dbReference>
<dbReference type="EMBL" id="JAVRRT010000008">
    <property type="protein sequence ID" value="KAK5169533.1"/>
    <property type="molecule type" value="Genomic_DNA"/>
</dbReference>
<dbReference type="GeneID" id="89926850"/>
<dbReference type="GO" id="GO:0005085">
    <property type="term" value="F:guanyl-nucleotide exchange factor activity"/>
    <property type="evidence" value="ECO:0007669"/>
    <property type="project" value="InterPro"/>
</dbReference>
<reference evidence="1 2" key="1">
    <citation type="submission" date="2023-08" db="EMBL/GenBank/DDBJ databases">
        <title>Black Yeasts Isolated from many extreme environments.</title>
        <authorList>
            <person name="Coleine C."/>
            <person name="Stajich J.E."/>
            <person name="Selbmann L."/>
        </authorList>
    </citation>
    <scope>NUCLEOTIDE SEQUENCE [LARGE SCALE GENOMIC DNA]</scope>
    <source>
        <strain evidence="1 2">CCFEE 5935</strain>
    </source>
</reference>
<dbReference type="InterPro" id="IPR040144">
    <property type="entry name" value="RAP1GDS1"/>
</dbReference>
<dbReference type="InterPro" id="IPR011989">
    <property type="entry name" value="ARM-like"/>
</dbReference>
<evidence type="ECO:0000313" key="1">
    <source>
        <dbReference type="EMBL" id="KAK5169533.1"/>
    </source>
</evidence>
<organism evidence="1 2">
    <name type="scientific">Saxophila tyrrhenica</name>
    <dbReference type="NCBI Taxonomy" id="1690608"/>
    <lineage>
        <taxon>Eukaryota</taxon>
        <taxon>Fungi</taxon>
        <taxon>Dikarya</taxon>
        <taxon>Ascomycota</taxon>
        <taxon>Pezizomycotina</taxon>
        <taxon>Dothideomycetes</taxon>
        <taxon>Dothideomycetidae</taxon>
        <taxon>Mycosphaerellales</taxon>
        <taxon>Extremaceae</taxon>
        <taxon>Saxophila</taxon>
    </lineage>
</organism>
<dbReference type="Proteomes" id="UP001337655">
    <property type="component" value="Unassembled WGS sequence"/>
</dbReference>
<protein>
    <recommendedName>
        <fullName evidence="3">Ataxin-10</fullName>
    </recommendedName>
</protein>
<dbReference type="Gene3D" id="1.25.10.10">
    <property type="entry name" value="Leucine-rich Repeat Variant"/>
    <property type="match status" value="1"/>
</dbReference>
<gene>
    <name evidence="1" type="ORF">LTR77_005509</name>
</gene>
<keyword evidence="2" id="KW-1185">Reference proteome</keyword>
<dbReference type="AlphaFoldDB" id="A0AAV9P9H4"/>
<proteinExistence type="predicted"/>
<dbReference type="InterPro" id="IPR016024">
    <property type="entry name" value="ARM-type_fold"/>
</dbReference>
<evidence type="ECO:0000313" key="2">
    <source>
        <dbReference type="Proteomes" id="UP001337655"/>
    </source>
</evidence>
<dbReference type="SUPFAM" id="SSF48371">
    <property type="entry name" value="ARM repeat"/>
    <property type="match status" value="1"/>
</dbReference>
<comment type="caution">
    <text evidence="1">The sequence shown here is derived from an EMBL/GenBank/DDBJ whole genome shotgun (WGS) entry which is preliminary data.</text>
</comment>
<evidence type="ECO:0008006" key="3">
    <source>
        <dbReference type="Google" id="ProtNLM"/>
    </source>
</evidence>
<accession>A0AAV9P9H4</accession>
<name>A0AAV9P9H4_9PEZI</name>
<dbReference type="PANTHER" id="PTHR10957">
    <property type="entry name" value="RAP1 GTPASE-GDP DISSOCIATION STIMULATOR 1"/>
    <property type="match status" value="1"/>
</dbReference>
<sequence length="491" mass="55063">MSATSSSPDLDDLESAFSNLTTNATPPRGLWTQFLLNLAAVSRENIQVREKIGRPRVLQGLIAFINDELESFPEGVEAALRCIGNACIDNDTVRQHVTDLHFRWAVRCLEHSLFYGWRLANLTVKVLYNICLDFAPASEQCYRDGVPIKLITLCYWNACNKLEDPLAIELLFWTSAHLPNLPDSPLHIGSDTLLEVLRLPPAHYRRLQGDLESPSTRESQDSLLSIDNYSMLLETTCTFLRDEQVQRGICQSGVLSSDLWALLYCNEEYMDVLCAIEVPDEEIKLLMPLSTSLTWILSDISAKPEFVASNDVRSDWVKANVIERIAEWRGFNNRLYTAACQVLGNMLWVRKDQPETPNMRSVEEDVSWLVEQREIQRGLFQHIYDASRNPDLLHSAAGLLLQLARPSARVREEIVNSEGAESSLDMLCRHENQQIQQDGIKLLRALGQDNAAVQQRFAELAQAAVAKAAANAEAANADGDAQTVQNTEVPG</sequence>